<dbReference type="Proteomes" id="UP000007963">
    <property type="component" value="Unassembled WGS sequence"/>
</dbReference>
<dbReference type="OrthoDB" id="4497333at2759"/>
<feature type="chain" id="PRO_5004170143" evidence="1">
    <location>
        <begin position="19"/>
        <end position="102"/>
    </location>
</feature>
<feature type="signal peptide" evidence="1">
    <location>
        <begin position="1"/>
        <end position="18"/>
    </location>
</feature>
<dbReference type="RefSeq" id="XP_001215931.1">
    <property type="nucleotide sequence ID" value="XM_001215931.1"/>
</dbReference>
<protein>
    <submittedName>
        <fullName evidence="2">Uncharacterized protein</fullName>
    </submittedName>
</protein>
<dbReference type="EMBL" id="CH476602">
    <property type="protein sequence ID" value="EAU33297.1"/>
    <property type="molecule type" value="Genomic_DNA"/>
</dbReference>
<evidence type="ECO:0000313" key="2">
    <source>
        <dbReference type="EMBL" id="EAU33297.1"/>
    </source>
</evidence>
<proteinExistence type="predicted"/>
<gene>
    <name evidence="2" type="ORF">ATEG_06753</name>
</gene>
<dbReference type="VEuPathDB" id="FungiDB:ATEG_06753"/>
<evidence type="ECO:0000313" key="3">
    <source>
        <dbReference type="Proteomes" id="UP000007963"/>
    </source>
</evidence>
<accession>Q0CHT1</accession>
<reference evidence="3" key="1">
    <citation type="submission" date="2005-09" db="EMBL/GenBank/DDBJ databases">
        <title>Annotation of the Aspergillus terreus NIH2624 genome.</title>
        <authorList>
            <person name="Birren B.W."/>
            <person name="Lander E.S."/>
            <person name="Galagan J.E."/>
            <person name="Nusbaum C."/>
            <person name="Devon K."/>
            <person name="Henn M."/>
            <person name="Ma L.-J."/>
            <person name="Jaffe D.B."/>
            <person name="Butler J."/>
            <person name="Alvarez P."/>
            <person name="Gnerre S."/>
            <person name="Grabherr M."/>
            <person name="Kleber M."/>
            <person name="Mauceli E.W."/>
            <person name="Brockman W."/>
            <person name="Rounsley S."/>
            <person name="Young S.K."/>
            <person name="LaButti K."/>
            <person name="Pushparaj V."/>
            <person name="DeCaprio D."/>
            <person name="Crawford M."/>
            <person name="Koehrsen M."/>
            <person name="Engels R."/>
            <person name="Montgomery P."/>
            <person name="Pearson M."/>
            <person name="Howarth C."/>
            <person name="Larson L."/>
            <person name="Luoma S."/>
            <person name="White J."/>
            <person name="Alvarado L."/>
            <person name="Kodira C.D."/>
            <person name="Zeng Q."/>
            <person name="Oleary S."/>
            <person name="Yandava C."/>
            <person name="Denning D.W."/>
            <person name="Nierman W.C."/>
            <person name="Milne T."/>
            <person name="Madden K."/>
        </authorList>
    </citation>
    <scope>NUCLEOTIDE SEQUENCE [LARGE SCALE GENOMIC DNA]</scope>
    <source>
        <strain evidence="3">NIH 2624 / FGSC A1156</strain>
    </source>
</reference>
<name>Q0CHT1_ASPTN</name>
<dbReference type="HOGENOM" id="CLU_2276919_0_0_1"/>
<dbReference type="GeneID" id="4322050"/>
<organism evidence="2 3">
    <name type="scientific">Aspergillus terreus (strain NIH 2624 / FGSC A1156)</name>
    <dbReference type="NCBI Taxonomy" id="341663"/>
    <lineage>
        <taxon>Eukaryota</taxon>
        <taxon>Fungi</taxon>
        <taxon>Dikarya</taxon>
        <taxon>Ascomycota</taxon>
        <taxon>Pezizomycotina</taxon>
        <taxon>Eurotiomycetes</taxon>
        <taxon>Eurotiomycetidae</taxon>
        <taxon>Eurotiales</taxon>
        <taxon>Aspergillaceae</taxon>
        <taxon>Aspergillus</taxon>
        <taxon>Aspergillus subgen. Circumdati</taxon>
    </lineage>
</organism>
<evidence type="ECO:0000256" key="1">
    <source>
        <dbReference type="SAM" id="SignalP"/>
    </source>
</evidence>
<dbReference type="AlphaFoldDB" id="Q0CHT1"/>
<keyword evidence="1" id="KW-0732">Signal</keyword>
<sequence length="102" mass="10996">MRPHLLSALCMLVTGIYAQSGNTGTDTGNTLCTGACTASAKELSCGQLGKPEASSHYFFFHLLTGKGKGFILTRLLSTRPLRNLLVQYIVDFLESGIKTDPE</sequence>